<dbReference type="EMBL" id="CP045851">
    <property type="protein sequence ID" value="QGG94402.1"/>
    <property type="molecule type" value="Genomic_DNA"/>
</dbReference>
<dbReference type="AlphaFoldDB" id="A0A5Q2RHP4"/>
<dbReference type="KEGG" id="atq:GH723_04390"/>
<dbReference type="RefSeq" id="WP_153758508.1">
    <property type="nucleotide sequence ID" value="NZ_CP045851.1"/>
</dbReference>
<protein>
    <recommendedName>
        <fullName evidence="1">N,N-dimethylformamidase beta subunit-like C-terminal domain-containing protein</fullName>
    </recommendedName>
</protein>
<keyword evidence="3" id="KW-1185">Reference proteome</keyword>
<dbReference type="InterPro" id="IPR046540">
    <property type="entry name" value="DMFA2_C"/>
</dbReference>
<evidence type="ECO:0000313" key="2">
    <source>
        <dbReference type="EMBL" id="QGG94402.1"/>
    </source>
</evidence>
<gene>
    <name evidence="2" type="ORF">GH723_04390</name>
</gene>
<feature type="domain" description="N,N-dimethylformamidase beta subunit-like C-terminal" evidence="1">
    <location>
        <begin position="35"/>
        <end position="488"/>
    </location>
</feature>
<reference evidence="2 3" key="1">
    <citation type="submission" date="2019-11" db="EMBL/GenBank/DDBJ databases">
        <authorList>
            <person name="He Y."/>
        </authorList>
    </citation>
    <scope>NUCLEOTIDE SEQUENCE [LARGE SCALE GENOMIC DNA]</scope>
    <source>
        <strain evidence="2 3">SCSIO 58843</strain>
    </source>
</reference>
<sequence length="507" mass="54885">MAFETVHGYCWPQSVEPGGSVALHVSSPRSVPVSVEVARVGAERTVVFTDAAVPASFHETPPDAASQGCDWPAALALEVGDDWRSGYYEVLLTVDVDGKVRRNHAFFVVRPRVGEPTGRALLALSTNTWNAYNDFGGPNLYTGGTHVSFQRPMAAGYLHKPPGLGRRVTTTAPPDPQMAAHVGYLQLNHLSPYAGSAGWPDWELPFLQWAEREGYGIDVVTNADLEDHPELLGSGAYPLYLSVGHDEYWSGPMRDTVEAHITRGGHAVFFSGNTSFWQVRLEDRTPEGPAATMVGYKGRFKQDPVFDTERQAALTSIWSDHLIGRPENHMTGVSFARGGYHRIGKRVTQGAGGYTIHRAGHWMFEGTGLDYGDLLGAGVTLVGYECDGCDFTYRDGLPYATGADGTPEGFEILGTAPAAHFTRTTATRPPAPHEPSEIEFIAGRLFGERSEENVERIAHGHAVLGTYTSPAGGVVITSGSTDWAHGLAGRDPQVEQITRNVLDRLTG</sequence>
<accession>A0A5Q2RHP4</accession>
<dbReference type="Pfam" id="PF20254">
    <property type="entry name" value="DMFA2_C"/>
    <property type="match status" value="1"/>
</dbReference>
<organism evidence="2 3">
    <name type="scientific">Actinomarinicola tropica</name>
    <dbReference type="NCBI Taxonomy" id="2789776"/>
    <lineage>
        <taxon>Bacteria</taxon>
        <taxon>Bacillati</taxon>
        <taxon>Actinomycetota</taxon>
        <taxon>Acidimicrobiia</taxon>
        <taxon>Acidimicrobiales</taxon>
        <taxon>Iamiaceae</taxon>
        <taxon>Actinomarinicola</taxon>
    </lineage>
</organism>
<name>A0A5Q2RHP4_9ACTN</name>
<proteinExistence type="predicted"/>
<evidence type="ECO:0000259" key="1">
    <source>
        <dbReference type="Pfam" id="PF20254"/>
    </source>
</evidence>
<evidence type="ECO:0000313" key="3">
    <source>
        <dbReference type="Proteomes" id="UP000334019"/>
    </source>
</evidence>
<dbReference type="Proteomes" id="UP000334019">
    <property type="component" value="Chromosome"/>
</dbReference>